<sequence length="370" mass="38943">MLPIIWLLGTSGVGKSTVGYRTLTHLATAGVTAAFVDADQLRLASGTRATEADLIAAALPSLIHNYQAHGAHALIVAGLLDDTDHLTRLLPDVERSRVLAIHLEADSDTIRERVDRRGWLTELADDAVDYAHRIAPELADLRLNTTGRTPTELADHVTDAALTHIQQTSSGHLATPARRPPTTATPPRRLVVITGPGGVGVSTAGFQTFSLLARAGEPVGYLDAHQLGFLGRHVRGDHLGPLRAANARAVAGCLAHGGAATVVITGDPRTIALLLDAQHEDPDSGDSPALFWLDASAAALAERITARAQGGGPVIQGDHRLGLTNDALADAIAAAVHESRHDPRPRGARTIDTSDLDQRQIAEKMISSLA</sequence>
<evidence type="ECO:0000313" key="3">
    <source>
        <dbReference type="Proteomes" id="UP001464923"/>
    </source>
</evidence>
<dbReference type="Proteomes" id="UP001464923">
    <property type="component" value="Unassembled WGS sequence"/>
</dbReference>
<organism evidence="2 3">
    <name type="scientific">Pseudonocardia tropica</name>
    <dbReference type="NCBI Taxonomy" id="681289"/>
    <lineage>
        <taxon>Bacteria</taxon>
        <taxon>Bacillati</taxon>
        <taxon>Actinomycetota</taxon>
        <taxon>Actinomycetes</taxon>
        <taxon>Pseudonocardiales</taxon>
        <taxon>Pseudonocardiaceae</taxon>
        <taxon>Pseudonocardia</taxon>
    </lineage>
</organism>
<protein>
    <submittedName>
        <fullName evidence="2">AAA family ATPase</fullName>
    </submittedName>
</protein>
<comment type="caution">
    <text evidence="2">The sequence shown here is derived from an EMBL/GenBank/DDBJ whole genome shotgun (WGS) entry which is preliminary data.</text>
</comment>
<dbReference type="EMBL" id="JBEDNP010000020">
    <property type="protein sequence ID" value="MEQ3541898.1"/>
    <property type="molecule type" value="Genomic_DNA"/>
</dbReference>
<feature type="compositionally biased region" description="Low complexity" evidence="1">
    <location>
        <begin position="174"/>
        <end position="187"/>
    </location>
</feature>
<keyword evidence="3" id="KW-1185">Reference proteome</keyword>
<dbReference type="InterPro" id="IPR027417">
    <property type="entry name" value="P-loop_NTPase"/>
</dbReference>
<gene>
    <name evidence="2" type="ORF">WHI96_24095</name>
</gene>
<accession>A0ABV1K2Y3</accession>
<proteinExistence type="predicted"/>
<reference evidence="2 3" key="1">
    <citation type="submission" date="2024-03" db="EMBL/GenBank/DDBJ databases">
        <title>Draft genome sequence of Pseudonocardia tropica JCM 19149.</title>
        <authorList>
            <person name="Butdee W."/>
            <person name="Duangmal K."/>
        </authorList>
    </citation>
    <scope>NUCLEOTIDE SEQUENCE [LARGE SCALE GENOMIC DNA]</scope>
    <source>
        <strain evidence="2 3">JCM 19149</strain>
    </source>
</reference>
<dbReference type="Pfam" id="PF13671">
    <property type="entry name" value="AAA_33"/>
    <property type="match status" value="1"/>
</dbReference>
<feature type="region of interest" description="Disordered" evidence="1">
    <location>
        <begin position="167"/>
        <end position="187"/>
    </location>
</feature>
<dbReference type="RefSeq" id="WP_345643347.1">
    <property type="nucleotide sequence ID" value="NZ_BAABLY010000016.1"/>
</dbReference>
<feature type="region of interest" description="Disordered" evidence="1">
    <location>
        <begin position="336"/>
        <end position="356"/>
    </location>
</feature>
<evidence type="ECO:0000256" key="1">
    <source>
        <dbReference type="SAM" id="MobiDB-lite"/>
    </source>
</evidence>
<dbReference type="Gene3D" id="3.40.50.300">
    <property type="entry name" value="P-loop containing nucleotide triphosphate hydrolases"/>
    <property type="match status" value="2"/>
</dbReference>
<name>A0ABV1K2Y3_9PSEU</name>
<evidence type="ECO:0000313" key="2">
    <source>
        <dbReference type="EMBL" id="MEQ3541898.1"/>
    </source>
</evidence>
<dbReference type="SUPFAM" id="SSF52540">
    <property type="entry name" value="P-loop containing nucleoside triphosphate hydrolases"/>
    <property type="match status" value="2"/>
</dbReference>